<protein>
    <submittedName>
        <fullName evidence="3">SMC family ATPase</fullName>
    </submittedName>
</protein>
<dbReference type="Proteomes" id="UP001598130">
    <property type="component" value="Unassembled WGS sequence"/>
</dbReference>
<dbReference type="SUPFAM" id="SSF52540">
    <property type="entry name" value="P-loop containing nucleoside triphosphate hydrolases"/>
    <property type="match status" value="1"/>
</dbReference>
<dbReference type="Pfam" id="PF13558">
    <property type="entry name" value="SbcC_Walker_B"/>
    <property type="match status" value="1"/>
</dbReference>
<dbReference type="PANTHER" id="PTHR32114">
    <property type="entry name" value="ABC TRANSPORTER ABCH.3"/>
    <property type="match status" value="1"/>
</dbReference>
<dbReference type="InterPro" id="IPR027417">
    <property type="entry name" value="P-loop_NTPase"/>
</dbReference>
<gene>
    <name evidence="3" type="ORF">OCL97_20745</name>
</gene>
<organism evidence="3 4">
    <name type="scientific">Phenylobacterium ferrooxidans</name>
    <dbReference type="NCBI Taxonomy" id="2982689"/>
    <lineage>
        <taxon>Bacteria</taxon>
        <taxon>Pseudomonadati</taxon>
        <taxon>Pseudomonadota</taxon>
        <taxon>Alphaproteobacteria</taxon>
        <taxon>Caulobacterales</taxon>
        <taxon>Caulobacteraceae</taxon>
        <taxon>Phenylobacterium</taxon>
    </lineage>
</organism>
<feature type="coiled-coil region" evidence="1">
    <location>
        <begin position="789"/>
        <end position="847"/>
    </location>
</feature>
<accession>A0ABW6CTH5</accession>
<reference evidence="3 4" key="1">
    <citation type="submission" date="2022-09" db="EMBL/GenBank/DDBJ databases">
        <title>New species of Phenylobacterium.</title>
        <authorList>
            <person name="Mieszkin S."/>
        </authorList>
    </citation>
    <scope>NUCLEOTIDE SEQUENCE [LARGE SCALE GENOMIC DNA]</scope>
    <source>
        <strain evidence="3 4">HK31-G</strain>
    </source>
</reference>
<dbReference type="Gene3D" id="3.40.50.300">
    <property type="entry name" value="P-loop containing nucleotide triphosphate hydrolases"/>
    <property type="match status" value="2"/>
</dbReference>
<evidence type="ECO:0000256" key="1">
    <source>
        <dbReference type="SAM" id="Coils"/>
    </source>
</evidence>
<dbReference type="PANTHER" id="PTHR32114:SF2">
    <property type="entry name" value="ABC TRANSPORTER ABCH.3"/>
    <property type="match status" value="1"/>
</dbReference>
<dbReference type="RefSeq" id="WP_377371631.1">
    <property type="nucleotide sequence ID" value="NZ_JAOTJD010000056.1"/>
</dbReference>
<dbReference type="InterPro" id="IPR038729">
    <property type="entry name" value="Rad50/SbcC_AAA"/>
</dbReference>
<sequence length="1021" mass="109326">MRPIKMTLTAFGPFADTQSLDFRPALSGRLFGIYGPTGAGKTSILDGICFSLFGESSGQERQGDDLRSHHAAPEVETEARLVFEVGAKRYHVVRRPRQTVRGKRGDALVERQHWAALYDATGIDVDDIDGDNPGVVMEERKVEVVADRMRSILNYSAAQFRQVVLLPQGQFRQLLTASSDQRSAVLRGLFDVSLYERFVERLKAEASDLRDEVERGRSVINGHLQAHDVSDADALTQLIETLKIDAGLQTVSRDAARTARDAARVTLQSTQQVEDRFTEHDAAVAGLNDILARADEVDGLKLRKSAADRAFSCVASDSRATEAEGDLKAGLEAQAKAEEQSTDQERVSAAAAAALQASLTRQPERDAAAANVTQLEGFQVRVAGAEPLRAAARESASGVVQAKRVLDETVTAQAAAELAQTTAAAEHEAVQRRMLRISQIEGALQALKQAQERASSFANATAAVGRLAVARSDALANLEGLRRGLTQAREAEVMAERTLASAQAAHLAHQLEDGQPCPVCGSPDHPRPAVAAEEGLGLDAAWREARGAREAADAEERIGAQAAARADGEWTQAVTRLAELQAPDRDVSAISSELTAVEGELASLRDGPDLNATQAALDVARTHVASTLADLTAARDRHAKADKAATSDASAFEASLADVPAELRDVTAIARQLETAIQRRDQLNAAHQSAVEAERRTSEAVQAARSALAHAQARVKELSDARATHRAAFNTAKAAADLTDEDYAQAKSDVPNLESLNTKITEHVTALGAAHDRRDRAAAAINGLDRPNLEAISAALVEADAALAKAEEILTTTTIKLGQIEATRALVARLTEELAAATERYRVLGELAQLTDGRNAHRLRLRDFAIAATFDLVLEAANQRFARMSRGRFALLRKYEGGDGRARAGLDIEVYDAHTDQKRDAHTLSGGEGFLASLSLALGLSDVVQAEAGGVKLDAIFIDEGFGHLDDETLDVALDTLRDLVGQDRAVGVISHVEAVKEQIPMGFDVVRQPQGSVVSERLSV</sequence>
<keyword evidence="1" id="KW-0175">Coiled coil</keyword>
<evidence type="ECO:0000259" key="2">
    <source>
        <dbReference type="Pfam" id="PF13476"/>
    </source>
</evidence>
<evidence type="ECO:0000313" key="4">
    <source>
        <dbReference type="Proteomes" id="UP001598130"/>
    </source>
</evidence>
<dbReference type="Pfam" id="PF13476">
    <property type="entry name" value="AAA_23"/>
    <property type="match status" value="1"/>
</dbReference>
<comment type="caution">
    <text evidence="3">The sequence shown here is derived from an EMBL/GenBank/DDBJ whole genome shotgun (WGS) entry which is preliminary data.</text>
</comment>
<feature type="coiled-coil region" evidence="1">
    <location>
        <begin position="192"/>
        <end position="219"/>
    </location>
</feature>
<evidence type="ECO:0000313" key="3">
    <source>
        <dbReference type="EMBL" id="MFD3266378.1"/>
    </source>
</evidence>
<dbReference type="EMBL" id="JAOTJD010000056">
    <property type="protein sequence ID" value="MFD3266378.1"/>
    <property type="molecule type" value="Genomic_DNA"/>
</dbReference>
<keyword evidence="4" id="KW-1185">Reference proteome</keyword>
<name>A0ABW6CTH5_9CAUL</name>
<proteinExistence type="predicted"/>
<feature type="domain" description="Rad50/SbcC-type AAA" evidence="2">
    <location>
        <begin position="5"/>
        <end position="197"/>
    </location>
</feature>